<evidence type="ECO:0000313" key="3">
    <source>
        <dbReference type="Proteomes" id="UP000178175"/>
    </source>
</evidence>
<dbReference type="Gene3D" id="1.10.530.10">
    <property type="match status" value="1"/>
</dbReference>
<accession>A0A1G2TIY7</accession>
<dbReference type="SUPFAM" id="SSF53955">
    <property type="entry name" value="Lysozyme-like"/>
    <property type="match status" value="1"/>
</dbReference>
<dbReference type="Proteomes" id="UP000178175">
    <property type="component" value="Unassembled WGS sequence"/>
</dbReference>
<proteinExistence type="predicted"/>
<organism evidence="2 3">
    <name type="scientific">Candidatus Zambryskibacteria bacterium RIFCSPHIGHO2_02_FULL_43_14</name>
    <dbReference type="NCBI Taxonomy" id="1802748"/>
    <lineage>
        <taxon>Bacteria</taxon>
        <taxon>Candidatus Zambryskiibacteriota</taxon>
    </lineage>
</organism>
<protein>
    <recommendedName>
        <fullName evidence="4">Transglycosylase SLT domain-containing protein</fullName>
    </recommendedName>
</protein>
<name>A0A1G2TIY7_9BACT</name>
<evidence type="ECO:0008006" key="4">
    <source>
        <dbReference type="Google" id="ProtNLM"/>
    </source>
</evidence>
<gene>
    <name evidence="2" type="ORF">A3C70_01855</name>
</gene>
<feature type="coiled-coil region" evidence="1">
    <location>
        <begin position="15"/>
        <end position="42"/>
    </location>
</feature>
<dbReference type="AlphaFoldDB" id="A0A1G2TIY7"/>
<dbReference type="InterPro" id="IPR023346">
    <property type="entry name" value="Lysozyme-like_dom_sf"/>
</dbReference>
<dbReference type="Gene3D" id="6.10.250.3150">
    <property type="match status" value="1"/>
</dbReference>
<sequence>MAQSICTDQITGKNRDQLEAELEACNKEIEQWTKTLNETKNDSASFTRDITALTAKINAAQAKIKGKNIAITNLTKDIATKQSEISVLNTRLMNNKKAVADILRKTNDINSYSLVEAMLSDKNLSEFFVDIDTYASTERALASLFAELRTIRTLTESEKATLDKKREAEAAARAAMEKAKKEVEVDQAEKKTLLAINKTKEKTYEQVLADRQAKAAKIRSTLFPLRDAGPIEFGDALRYAENASARTGVRAAFILGIFATESGKGSDGTFGRNIGQCLLTNTPNKGDGKGRNTGTYLSQVMKGNRDVDPFIEITKKLGLDSYAQPVSCPQSGGYGGGMGPAQFIASTWKGMESAINQATGKSISNPWDPADAFMASALYLRDLGANTQDWTNERTAACKYNSGRTCYVNGRAGPGLGYGNIVMANAATIQQDIDFLQDL</sequence>
<evidence type="ECO:0000313" key="2">
    <source>
        <dbReference type="EMBL" id="OHA96629.1"/>
    </source>
</evidence>
<dbReference type="EMBL" id="MHVR01000005">
    <property type="protein sequence ID" value="OHA96629.1"/>
    <property type="molecule type" value="Genomic_DNA"/>
</dbReference>
<feature type="coiled-coil region" evidence="1">
    <location>
        <begin position="162"/>
        <end position="191"/>
    </location>
</feature>
<evidence type="ECO:0000256" key="1">
    <source>
        <dbReference type="SAM" id="Coils"/>
    </source>
</evidence>
<comment type="caution">
    <text evidence="2">The sequence shown here is derived from an EMBL/GenBank/DDBJ whole genome shotgun (WGS) entry which is preliminary data.</text>
</comment>
<keyword evidence="1" id="KW-0175">Coiled coil</keyword>
<reference evidence="2 3" key="1">
    <citation type="journal article" date="2016" name="Nat. Commun.">
        <title>Thousands of microbial genomes shed light on interconnected biogeochemical processes in an aquifer system.</title>
        <authorList>
            <person name="Anantharaman K."/>
            <person name="Brown C.T."/>
            <person name="Hug L.A."/>
            <person name="Sharon I."/>
            <person name="Castelle C.J."/>
            <person name="Probst A.J."/>
            <person name="Thomas B.C."/>
            <person name="Singh A."/>
            <person name="Wilkins M.J."/>
            <person name="Karaoz U."/>
            <person name="Brodie E.L."/>
            <person name="Williams K.H."/>
            <person name="Hubbard S.S."/>
            <person name="Banfield J.F."/>
        </authorList>
    </citation>
    <scope>NUCLEOTIDE SEQUENCE [LARGE SCALE GENOMIC DNA]</scope>
</reference>